<evidence type="ECO:0000313" key="7">
    <source>
        <dbReference type="Proteomes" id="UP000256269"/>
    </source>
</evidence>
<dbReference type="Pfam" id="PF08281">
    <property type="entry name" value="Sigma70_r4_2"/>
    <property type="match status" value="1"/>
</dbReference>
<evidence type="ECO:0000256" key="2">
    <source>
        <dbReference type="ARBA" id="ARBA00023015"/>
    </source>
</evidence>
<dbReference type="GO" id="GO:0016987">
    <property type="term" value="F:sigma factor activity"/>
    <property type="evidence" value="ECO:0007669"/>
    <property type="project" value="UniProtKB-KW"/>
</dbReference>
<protein>
    <submittedName>
        <fullName evidence="6">RNA polymerase sigma-70 factor (ECF subfamily)</fullName>
    </submittedName>
</protein>
<accession>A0A3E0H4L1</accession>
<gene>
    <name evidence="6" type="ORF">BCF44_11476</name>
</gene>
<evidence type="ECO:0000256" key="1">
    <source>
        <dbReference type="ARBA" id="ARBA00010641"/>
    </source>
</evidence>
<reference evidence="6 7" key="1">
    <citation type="submission" date="2018-08" db="EMBL/GenBank/DDBJ databases">
        <title>Genomic Encyclopedia of Archaeal and Bacterial Type Strains, Phase II (KMG-II): from individual species to whole genera.</title>
        <authorList>
            <person name="Goeker M."/>
        </authorList>
    </citation>
    <scope>NUCLEOTIDE SEQUENCE [LARGE SCALE GENOMIC DNA]</scope>
    <source>
        <strain evidence="6 7">DSM 45791</strain>
    </source>
</reference>
<dbReference type="AlphaFoldDB" id="A0A3E0H4L1"/>
<dbReference type="SUPFAM" id="SSF46894">
    <property type="entry name" value="C-terminal effector domain of the bipartite response regulators"/>
    <property type="match status" value="1"/>
</dbReference>
<dbReference type="Proteomes" id="UP000256269">
    <property type="component" value="Unassembled WGS sequence"/>
</dbReference>
<keyword evidence="2" id="KW-0805">Transcription regulation</keyword>
<evidence type="ECO:0000256" key="3">
    <source>
        <dbReference type="ARBA" id="ARBA00023082"/>
    </source>
</evidence>
<sequence>MQEAIIRGAEFDRLDMDRVPQFLTRLVTRLCVDEARHNAIVKKMASHPRLIPHSADDLVDVVCDNAEAQWLAARLEAFSPKDRKLVLMLTSGFTRKEIAEELGTTPQGTHSALYRIRKKMVERYG</sequence>
<dbReference type="InterPro" id="IPR013249">
    <property type="entry name" value="RNA_pol_sigma70_r4_t2"/>
</dbReference>
<dbReference type="InterPro" id="IPR036388">
    <property type="entry name" value="WH-like_DNA-bd_sf"/>
</dbReference>
<organism evidence="6 7">
    <name type="scientific">Kutzneria buriramensis</name>
    <dbReference type="NCBI Taxonomy" id="1045776"/>
    <lineage>
        <taxon>Bacteria</taxon>
        <taxon>Bacillati</taxon>
        <taxon>Actinomycetota</taxon>
        <taxon>Actinomycetes</taxon>
        <taxon>Pseudonocardiales</taxon>
        <taxon>Pseudonocardiaceae</taxon>
        <taxon>Kutzneria</taxon>
    </lineage>
</organism>
<comment type="caution">
    <text evidence="6">The sequence shown here is derived from an EMBL/GenBank/DDBJ whole genome shotgun (WGS) entry which is preliminary data.</text>
</comment>
<comment type="similarity">
    <text evidence="1">Belongs to the sigma-70 factor family. ECF subfamily.</text>
</comment>
<dbReference type="GO" id="GO:0006352">
    <property type="term" value="P:DNA-templated transcription initiation"/>
    <property type="evidence" value="ECO:0007669"/>
    <property type="project" value="InterPro"/>
</dbReference>
<name>A0A3E0H4L1_9PSEU</name>
<keyword evidence="4" id="KW-0804">Transcription</keyword>
<evidence type="ECO:0000313" key="6">
    <source>
        <dbReference type="EMBL" id="REH38051.1"/>
    </source>
</evidence>
<dbReference type="Gene3D" id="1.10.10.10">
    <property type="entry name" value="Winged helix-like DNA-binding domain superfamily/Winged helix DNA-binding domain"/>
    <property type="match status" value="1"/>
</dbReference>
<dbReference type="EMBL" id="QUNO01000014">
    <property type="protein sequence ID" value="REH38051.1"/>
    <property type="molecule type" value="Genomic_DNA"/>
</dbReference>
<evidence type="ECO:0000256" key="4">
    <source>
        <dbReference type="ARBA" id="ARBA00023163"/>
    </source>
</evidence>
<dbReference type="GO" id="GO:0003677">
    <property type="term" value="F:DNA binding"/>
    <property type="evidence" value="ECO:0007669"/>
    <property type="project" value="InterPro"/>
</dbReference>
<feature type="domain" description="RNA polymerase sigma factor 70 region 4 type 2" evidence="5">
    <location>
        <begin position="69"/>
        <end position="120"/>
    </location>
</feature>
<proteinExistence type="inferred from homology"/>
<keyword evidence="3" id="KW-0731">Sigma factor</keyword>
<dbReference type="InterPro" id="IPR016032">
    <property type="entry name" value="Sig_transdc_resp-reg_C-effctor"/>
</dbReference>
<keyword evidence="7" id="KW-1185">Reference proteome</keyword>
<evidence type="ECO:0000259" key="5">
    <source>
        <dbReference type="Pfam" id="PF08281"/>
    </source>
</evidence>